<organism evidence="1 2">
    <name type="scientific">Ferrimonas marina</name>
    <dbReference type="NCBI Taxonomy" id="299255"/>
    <lineage>
        <taxon>Bacteria</taxon>
        <taxon>Pseudomonadati</taxon>
        <taxon>Pseudomonadota</taxon>
        <taxon>Gammaproteobacteria</taxon>
        <taxon>Alteromonadales</taxon>
        <taxon>Ferrimonadaceae</taxon>
        <taxon>Ferrimonas</taxon>
    </lineage>
</organism>
<sequence length="469" mass="52892">MAVPNRRLSLFNALVFAGALLLSAPSSAKLLQYCLHQLEAIPSQPNRQSLLKLRLLQDQLQLAAAEGDSAELGQCALLLRHRLQQQTGTDLTDPRWLALRAELEHQLSDSGGQLTLTDARCLDGLDATPPLVLSLNRPSVQGYLRQAEHPGCRQAVWQHHQNRGRSLEGAPVQLWLQLSHEQAQRQGHHHALASQLSSLPWQEPEPADQFLANLTTDDDSLPWQPALSPPLAIEPASVASDSLHWQAAQLEMTLKPLDEQSWQLWRGQRYLGELRLQAGPDSRLRIAQRHWIGHTPNQSTLTYRQSSWRQRHWLQWMGLVTQALVGAQGQTIEQGAASLQQARALGQEWARQPLLQQQLLGQSLDKQPRYPASELLRARLALQLWRYPSQSGQALIQGQDALYRHYYDRPRPDILSWQSDSGILLHGGQLLLPIYHRYLAQQWVEDQLSGDLLLDWLTPVPAQPGETAR</sequence>
<dbReference type="AlphaFoldDB" id="A0A1M5MZR2"/>
<dbReference type="SUPFAM" id="SSF55486">
    <property type="entry name" value="Metalloproteases ('zincins'), catalytic domain"/>
    <property type="match status" value="1"/>
</dbReference>
<reference evidence="1 2" key="1">
    <citation type="submission" date="2016-11" db="EMBL/GenBank/DDBJ databases">
        <authorList>
            <person name="Jaros S."/>
            <person name="Januszkiewicz K."/>
            <person name="Wedrychowicz H."/>
        </authorList>
    </citation>
    <scope>NUCLEOTIDE SEQUENCE [LARGE SCALE GENOMIC DNA]</scope>
    <source>
        <strain evidence="1 2">DSM 16917</strain>
    </source>
</reference>
<dbReference type="OrthoDB" id="6395447at2"/>
<keyword evidence="2" id="KW-1185">Reference proteome</keyword>
<protein>
    <submittedName>
        <fullName evidence="1">Uncharacterized protein</fullName>
    </submittedName>
</protein>
<dbReference type="RefSeq" id="WP_067654309.1">
    <property type="nucleotide sequence ID" value="NZ_FQXG01000001.1"/>
</dbReference>
<evidence type="ECO:0000313" key="1">
    <source>
        <dbReference type="EMBL" id="SHG82771.1"/>
    </source>
</evidence>
<accession>A0A1M5MZR2</accession>
<dbReference type="STRING" id="299255.SAMN02745129_0844"/>
<dbReference type="Proteomes" id="UP000184268">
    <property type="component" value="Unassembled WGS sequence"/>
</dbReference>
<evidence type="ECO:0000313" key="2">
    <source>
        <dbReference type="Proteomes" id="UP000184268"/>
    </source>
</evidence>
<dbReference type="EMBL" id="FQXG01000001">
    <property type="protein sequence ID" value="SHG82771.1"/>
    <property type="molecule type" value="Genomic_DNA"/>
</dbReference>
<gene>
    <name evidence="1" type="ORF">SAMN02745129_0844</name>
</gene>
<name>A0A1M5MZR2_9GAMM</name>
<proteinExistence type="predicted"/>